<dbReference type="EMBL" id="CCCS020000001">
    <property type="protein sequence ID" value="CDQ12247.1"/>
    <property type="molecule type" value="Genomic_DNA"/>
</dbReference>
<evidence type="ECO:0000313" key="3">
    <source>
        <dbReference type="Proteomes" id="UP000193925"/>
    </source>
</evidence>
<evidence type="ECO:0000313" key="1">
    <source>
        <dbReference type="EMBL" id="CDQ12247.1"/>
    </source>
</evidence>
<proteinExistence type="predicted"/>
<protein>
    <submittedName>
        <fullName evidence="1">Uncharacterized protein</fullName>
    </submittedName>
</protein>
<reference evidence="2 3" key="3">
    <citation type="submission" date="2017-03" db="EMBL/GenBank/DDBJ databases">
        <authorList>
            <person name="Regsiter A."/>
            <person name="William W."/>
        </authorList>
    </citation>
    <scope>NUCLEOTIDE SEQUENCE [LARGE SCALE GENOMIC DNA]</scope>
    <source>
        <strain evidence="2">PRJEB5721</strain>
    </source>
</reference>
<dbReference type="PANTHER" id="PTHR35810">
    <property type="entry name" value="CYTOPLASMIC PROTEIN-RELATED"/>
    <property type="match status" value="1"/>
</dbReference>
<accession>A0A060UUD5</accession>
<gene>
    <name evidence="1" type="ORF">AFERRI_10070</name>
    <name evidence="2" type="ORF">AFERRI_11244</name>
</gene>
<evidence type="ECO:0000313" key="2">
    <source>
        <dbReference type="EMBL" id="SMH65209.1"/>
    </source>
</evidence>
<organism evidence="1">
    <name type="scientific">Acidithiobacillus ferrivorans</name>
    <dbReference type="NCBI Taxonomy" id="160808"/>
    <lineage>
        <taxon>Bacteria</taxon>
        <taxon>Pseudomonadati</taxon>
        <taxon>Pseudomonadota</taxon>
        <taxon>Acidithiobacillia</taxon>
        <taxon>Acidithiobacillales</taxon>
        <taxon>Acidithiobacillaceae</taxon>
        <taxon>Acidithiobacillus</taxon>
    </lineage>
</organism>
<dbReference type="Proteomes" id="UP000193925">
    <property type="component" value="Chromosome AFERRI"/>
</dbReference>
<dbReference type="RefSeq" id="WP_051984638.1">
    <property type="nucleotide sequence ID" value="NZ_CCCS020000001.1"/>
</dbReference>
<dbReference type="EMBL" id="LT841305">
    <property type="protein sequence ID" value="SMH65209.1"/>
    <property type="molecule type" value="Genomic_DNA"/>
</dbReference>
<sequence length="68" mass="8063">MTREVEHYNLDMILALGFRVRSPVGVRFRQWASDKLKEYIVKGFLLDDARLKNPGKGQDYFDELTCRR</sequence>
<reference evidence="1" key="1">
    <citation type="submission" date="2014-03" db="EMBL/GenBank/DDBJ databases">
        <authorList>
            <person name="Genoscope - CEA"/>
        </authorList>
    </citation>
    <scope>NUCLEOTIDE SEQUENCE [LARGE SCALE GENOMIC DNA]</scope>
    <source>
        <strain evidence="1">CF27</strain>
    </source>
</reference>
<name>A0A060UUD5_9PROT</name>
<dbReference type="InterPro" id="IPR011204">
    <property type="entry name" value="Virulence_RhuM-like"/>
</dbReference>
<reference evidence="1" key="2">
    <citation type="submission" date="2014-07" db="EMBL/GenBank/DDBJ databases">
        <title>Initial genome analysis of the psychrotolerant acidophile Acidithiobacillus ferrivorans CF27: insights into iron and sulfur oxidation pathways and into biofilm formation.</title>
        <authorList>
            <person name="Talla E."/>
            <person name="Hedrich S."/>
            <person name="Mangenot S."/>
            <person name="Ji B."/>
            <person name="Johnson D.B."/>
            <person name="Barbe V."/>
            <person name="Bonnefoy V."/>
        </authorList>
    </citation>
    <scope>NUCLEOTIDE SEQUENCE [LARGE SCALE GENOMIC DNA]</scope>
    <source>
        <strain evidence="1">CF27</strain>
    </source>
</reference>
<dbReference type="PANTHER" id="PTHR35810:SF1">
    <property type="entry name" value="CYTOPLASMIC PROTEIN"/>
    <property type="match status" value="1"/>
</dbReference>
<dbReference type="AlphaFoldDB" id="A0A060UUD5"/>
<keyword evidence="3" id="KW-1185">Reference proteome</keyword>
<dbReference type="Pfam" id="PF13310">
    <property type="entry name" value="Virulence_RhuM"/>
    <property type="match status" value="1"/>
</dbReference>